<protein>
    <submittedName>
        <fullName evidence="1">Uncharacterized protein</fullName>
    </submittedName>
</protein>
<evidence type="ECO:0000313" key="1">
    <source>
        <dbReference type="EMBL" id="JAI04957.1"/>
    </source>
</evidence>
<sequence length="78" mass="9006">MDRIIYMLCTASQVKHTQAIFFLFKNKKKINSYMEVHSSTILFLPLAKAQFLKPRGPTRRVASHSLIPVHQWHGKGVL</sequence>
<accession>A0A0E9XRA3</accession>
<reference evidence="1" key="1">
    <citation type="submission" date="2014-11" db="EMBL/GenBank/DDBJ databases">
        <authorList>
            <person name="Amaro Gonzalez C."/>
        </authorList>
    </citation>
    <scope>NUCLEOTIDE SEQUENCE</scope>
</reference>
<organism evidence="1">
    <name type="scientific">Anguilla anguilla</name>
    <name type="common">European freshwater eel</name>
    <name type="synonym">Muraena anguilla</name>
    <dbReference type="NCBI Taxonomy" id="7936"/>
    <lineage>
        <taxon>Eukaryota</taxon>
        <taxon>Metazoa</taxon>
        <taxon>Chordata</taxon>
        <taxon>Craniata</taxon>
        <taxon>Vertebrata</taxon>
        <taxon>Euteleostomi</taxon>
        <taxon>Actinopterygii</taxon>
        <taxon>Neopterygii</taxon>
        <taxon>Teleostei</taxon>
        <taxon>Anguilliformes</taxon>
        <taxon>Anguillidae</taxon>
        <taxon>Anguilla</taxon>
    </lineage>
</organism>
<proteinExistence type="predicted"/>
<name>A0A0E9XRA3_ANGAN</name>
<reference evidence="1" key="2">
    <citation type="journal article" date="2015" name="Fish Shellfish Immunol.">
        <title>Early steps in the European eel (Anguilla anguilla)-Vibrio vulnificus interaction in the gills: Role of the RtxA13 toxin.</title>
        <authorList>
            <person name="Callol A."/>
            <person name="Pajuelo D."/>
            <person name="Ebbesson L."/>
            <person name="Teles M."/>
            <person name="MacKenzie S."/>
            <person name="Amaro C."/>
        </authorList>
    </citation>
    <scope>NUCLEOTIDE SEQUENCE</scope>
</reference>
<dbReference type="EMBL" id="GBXM01003621">
    <property type="protein sequence ID" value="JAI04957.1"/>
    <property type="molecule type" value="Transcribed_RNA"/>
</dbReference>
<dbReference type="AlphaFoldDB" id="A0A0E9XRA3"/>